<dbReference type="Proteomes" id="UP000320184">
    <property type="component" value="Unassembled WGS sequence"/>
</dbReference>
<evidence type="ECO:0000259" key="4">
    <source>
        <dbReference type="Pfam" id="PF13205"/>
    </source>
</evidence>
<proteinExistence type="predicted"/>
<organism evidence="5 6">
    <name type="scientific">Eiseniibacteriota bacterium</name>
    <dbReference type="NCBI Taxonomy" id="2212470"/>
    <lineage>
        <taxon>Bacteria</taxon>
        <taxon>Candidatus Eiseniibacteriota</taxon>
    </lineage>
</organism>
<comment type="caution">
    <text evidence="5">The sequence shown here is derived from an EMBL/GenBank/DDBJ whole genome shotgun (WGS) entry which is preliminary data.</text>
</comment>
<evidence type="ECO:0000256" key="2">
    <source>
        <dbReference type="SAM" id="MobiDB-lite"/>
    </source>
</evidence>
<dbReference type="InterPro" id="IPR032812">
    <property type="entry name" value="SbsA_Ig"/>
</dbReference>
<keyword evidence="1 3" id="KW-0732">Signal</keyword>
<dbReference type="Gene3D" id="2.60.40.3710">
    <property type="match status" value="1"/>
</dbReference>
<name>A0A538SJH1_UNCEI</name>
<sequence length="345" mass="36934">MTRRSRLAAVLALVGTAACAKRQPPSGGPPDIESPRVVGSVPDSGAARVPVGAALSVSFSEGMEPRSGADAVSLAPPVEIKQRRWRGRTLELIPASPLKPQQTYTLFVAPTARDRHGNNLAGGAAVVFSTADSFARGRLEGEIDARGFSAPGVYVWCYDARRAGPDSTARDFDAIGVVDRLDQFRVDGLAVPGRYRLWVFADLNQNRSFEPSTDVLAPADTVFELTPAQPVARGLRLRASNPHAPGRVRGAVLDSLGDSLGVVRVLAVSVTDTSQEVLGEVDREGAFDLQLAAGEWWLRAFRDLDKSRSWQPGKERASERLRVSVEPAADIVDVRLGIRPLSGGP</sequence>
<reference evidence="5 6" key="1">
    <citation type="journal article" date="2019" name="Nat. Microbiol.">
        <title>Mediterranean grassland soil C-N compound turnover is dependent on rainfall and depth, and is mediated by genomically divergent microorganisms.</title>
        <authorList>
            <person name="Diamond S."/>
            <person name="Andeer P.F."/>
            <person name="Li Z."/>
            <person name="Crits-Christoph A."/>
            <person name="Burstein D."/>
            <person name="Anantharaman K."/>
            <person name="Lane K.R."/>
            <person name="Thomas B.C."/>
            <person name="Pan C."/>
            <person name="Northen T.R."/>
            <person name="Banfield J.F."/>
        </authorList>
    </citation>
    <scope>NUCLEOTIDE SEQUENCE [LARGE SCALE GENOMIC DNA]</scope>
    <source>
        <strain evidence="5">WS_3</strain>
    </source>
</reference>
<evidence type="ECO:0000313" key="5">
    <source>
        <dbReference type="EMBL" id="TMQ51508.1"/>
    </source>
</evidence>
<evidence type="ECO:0000256" key="3">
    <source>
        <dbReference type="SAM" id="SignalP"/>
    </source>
</evidence>
<gene>
    <name evidence="5" type="ORF">E6K73_05525</name>
</gene>
<feature type="signal peptide" evidence="3">
    <location>
        <begin position="1"/>
        <end position="20"/>
    </location>
</feature>
<protein>
    <recommendedName>
        <fullName evidence="4">SbsA Ig-like domain-containing protein</fullName>
    </recommendedName>
</protein>
<dbReference type="PROSITE" id="PS51257">
    <property type="entry name" value="PROKAR_LIPOPROTEIN"/>
    <property type="match status" value="1"/>
</dbReference>
<feature type="chain" id="PRO_5022073328" description="SbsA Ig-like domain-containing protein" evidence="3">
    <location>
        <begin position="21"/>
        <end position="345"/>
    </location>
</feature>
<feature type="region of interest" description="Disordered" evidence="2">
    <location>
        <begin position="20"/>
        <end position="41"/>
    </location>
</feature>
<evidence type="ECO:0000313" key="6">
    <source>
        <dbReference type="Proteomes" id="UP000320184"/>
    </source>
</evidence>
<feature type="domain" description="SbsA Ig-like" evidence="4">
    <location>
        <begin position="32"/>
        <end position="130"/>
    </location>
</feature>
<evidence type="ECO:0000256" key="1">
    <source>
        <dbReference type="ARBA" id="ARBA00022729"/>
    </source>
</evidence>
<dbReference type="EMBL" id="VBOT01000069">
    <property type="protein sequence ID" value="TMQ51508.1"/>
    <property type="molecule type" value="Genomic_DNA"/>
</dbReference>
<dbReference type="AlphaFoldDB" id="A0A538SJH1"/>
<accession>A0A538SJH1</accession>
<dbReference type="Pfam" id="PF13205">
    <property type="entry name" value="Big_5"/>
    <property type="match status" value="1"/>
</dbReference>